<dbReference type="RefSeq" id="WP_244804815.1">
    <property type="nucleotide sequence ID" value="NZ_JALIEA010000016.1"/>
</dbReference>
<comment type="similarity">
    <text evidence="6">Belongs to the ThrE exporter (TC 2.A.79) family.</text>
</comment>
<dbReference type="Pfam" id="PF12821">
    <property type="entry name" value="ThrE_2"/>
    <property type="match status" value="1"/>
</dbReference>
<feature type="transmembrane region" description="Helical" evidence="8">
    <location>
        <begin position="395"/>
        <end position="412"/>
    </location>
</feature>
<feature type="transmembrane region" description="Helical" evidence="8">
    <location>
        <begin position="312"/>
        <end position="332"/>
    </location>
</feature>
<keyword evidence="3 8" id="KW-0812">Transmembrane</keyword>
<gene>
    <name evidence="11" type="ORF">MUN33_10250</name>
</gene>
<dbReference type="AlphaFoldDB" id="A0A9X1WJ00"/>
<protein>
    <submittedName>
        <fullName evidence="11">Threonine/serine exporter family protein</fullName>
    </submittedName>
</protein>
<feature type="transmembrane region" description="Helical" evidence="8">
    <location>
        <begin position="424"/>
        <end position="448"/>
    </location>
</feature>
<feature type="compositionally biased region" description="Basic and acidic residues" evidence="7">
    <location>
        <begin position="462"/>
        <end position="482"/>
    </location>
</feature>
<feature type="compositionally biased region" description="Basic and acidic residues" evidence="7">
    <location>
        <begin position="505"/>
        <end position="519"/>
    </location>
</feature>
<dbReference type="PANTHER" id="PTHR34390:SF2">
    <property type="entry name" value="SUCCINATE TRANSPORTER SUBUNIT YJJP-RELATED"/>
    <property type="match status" value="1"/>
</dbReference>
<comment type="subcellular location">
    <subcellularLocation>
        <location evidence="1">Cell membrane</location>
        <topology evidence="1">Multi-pass membrane protein</topology>
    </subcellularLocation>
</comment>
<reference evidence="11" key="1">
    <citation type="submission" date="2022-04" db="EMBL/GenBank/DDBJ databases">
        <title>Corynebacterium kalidii LD5P10.</title>
        <authorList>
            <person name="Sun J.Q."/>
        </authorList>
    </citation>
    <scope>NUCLEOTIDE SEQUENCE</scope>
    <source>
        <strain evidence="11">LD5P10</strain>
    </source>
</reference>
<feature type="region of interest" description="Disordered" evidence="7">
    <location>
        <begin position="462"/>
        <end position="525"/>
    </location>
</feature>
<feature type="domain" description="Threonine/Serine exporter ThrE" evidence="10">
    <location>
        <begin position="325"/>
        <end position="445"/>
    </location>
</feature>
<evidence type="ECO:0000313" key="11">
    <source>
        <dbReference type="EMBL" id="MCJ7859088.1"/>
    </source>
</evidence>
<evidence type="ECO:0000259" key="9">
    <source>
        <dbReference type="Pfam" id="PF06738"/>
    </source>
</evidence>
<comment type="caution">
    <text evidence="11">The sequence shown here is derived from an EMBL/GenBank/DDBJ whole genome shotgun (WGS) entry which is preliminary data.</text>
</comment>
<evidence type="ECO:0000256" key="8">
    <source>
        <dbReference type="SAM" id="Phobius"/>
    </source>
</evidence>
<evidence type="ECO:0000256" key="3">
    <source>
        <dbReference type="ARBA" id="ARBA00022692"/>
    </source>
</evidence>
<feature type="transmembrane region" description="Helical" evidence="8">
    <location>
        <begin position="205"/>
        <end position="227"/>
    </location>
</feature>
<evidence type="ECO:0000259" key="10">
    <source>
        <dbReference type="Pfam" id="PF12821"/>
    </source>
</evidence>
<dbReference type="GO" id="GO:0005886">
    <property type="term" value="C:plasma membrane"/>
    <property type="evidence" value="ECO:0007669"/>
    <property type="project" value="UniProtKB-SubCell"/>
</dbReference>
<evidence type="ECO:0000256" key="5">
    <source>
        <dbReference type="ARBA" id="ARBA00023136"/>
    </source>
</evidence>
<feature type="transmembrane region" description="Helical" evidence="8">
    <location>
        <begin position="275"/>
        <end position="292"/>
    </location>
</feature>
<feature type="transmembrane region" description="Helical" evidence="8">
    <location>
        <begin position="339"/>
        <end position="357"/>
    </location>
</feature>
<evidence type="ECO:0000256" key="4">
    <source>
        <dbReference type="ARBA" id="ARBA00022989"/>
    </source>
</evidence>
<evidence type="ECO:0000313" key="12">
    <source>
        <dbReference type="Proteomes" id="UP001139207"/>
    </source>
</evidence>
<feature type="transmembrane region" description="Helical" evidence="8">
    <location>
        <begin position="180"/>
        <end position="198"/>
    </location>
</feature>
<dbReference type="EMBL" id="JALIEA010000016">
    <property type="protein sequence ID" value="MCJ7859088.1"/>
    <property type="molecule type" value="Genomic_DNA"/>
</dbReference>
<dbReference type="InterPro" id="IPR050539">
    <property type="entry name" value="ThrE_Dicarb/AminoAcid_Exp"/>
</dbReference>
<dbReference type="PANTHER" id="PTHR34390">
    <property type="entry name" value="UPF0442 PROTEIN YJJB-RELATED"/>
    <property type="match status" value="1"/>
</dbReference>
<dbReference type="Proteomes" id="UP001139207">
    <property type="component" value="Unassembled WGS sequence"/>
</dbReference>
<dbReference type="GO" id="GO:0022857">
    <property type="term" value="F:transmembrane transporter activity"/>
    <property type="evidence" value="ECO:0007669"/>
    <property type="project" value="InterPro"/>
</dbReference>
<dbReference type="NCBIfam" id="NF047720">
    <property type="entry name" value="ThrSerExpThrE"/>
    <property type="match status" value="1"/>
</dbReference>
<feature type="transmembrane region" description="Helical" evidence="8">
    <location>
        <begin position="363"/>
        <end position="383"/>
    </location>
</feature>
<keyword evidence="4 8" id="KW-1133">Transmembrane helix</keyword>
<dbReference type="InterPro" id="IPR010619">
    <property type="entry name" value="ThrE-like_N"/>
</dbReference>
<keyword evidence="12" id="KW-1185">Reference proteome</keyword>
<name>A0A9X1WJ00_9CORY</name>
<dbReference type="Pfam" id="PF06738">
    <property type="entry name" value="ThrE"/>
    <property type="match status" value="1"/>
</dbReference>
<feature type="transmembrane region" description="Helical" evidence="8">
    <location>
        <begin position="233"/>
        <end position="254"/>
    </location>
</feature>
<evidence type="ECO:0000256" key="7">
    <source>
        <dbReference type="SAM" id="MobiDB-lite"/>
    </source>
</evidence>
<organism evidence="11 12">
    <name type="scientific">Corynebacterium kalidii</name>
    <dbReference type="NCBI Taxonomy" id="2931982"/>
    <lineage>
        <taxon>Bacteria</taxon>
        <taxon>Bacillati</taxon>
        <taxon>Actinomycetota</taxon>
        <taxon>Actinomycetes</taxon>
        <taxon>Mycobacteriales</taxon>
        <taxon>Corynebacteriaceae</taxon>
        <taxon>Corynebacterium</taxon>
    </lineage>
</organism>
<dbReference type="InterPro" id="IPR024528">
    <property type="entry name" value="ThrE_2"/>
</dbReference>
<evidence type="ECO:0000256" key="6">
    <source>
        <dbReference type="ARBA" id="ARBA00034125"/>
    </source>
</evidence>
<sequence>MALRNKVSAMLFSGNRSTIDTIRTAPPPSPLAPVDLTDTAQVHLVMDTAARIGDLLLAAGTGNTDAKAQVKAVTSAYGLYGCHVDITLNTITIYSPSTDSTRPISTFRVVHSLNSDFSRLTEVDRLIRSIVNGATGLELTRKILTDIETSPPPYRIRWATLAWGGFAGAVALMLGGEPLVALIATITSIIIMATNVWLGSKSLPVFFQNFTGGIIATIPAALTFSFARALDHYLSPSLVIASCIVAMLAGLTLVQALQDGVTGAPVTSSARFFETVLMTGGIISGIAMGLMLTSRLGVTLPPIDTSTTQGTFGGAALQILGGVGAAMFFAVASFCERRALVVATFTALVAYSLYRLLQVQLDTGDVTAAGITATFVGLAGGLLSRRYLIPPQITAIVGITPLLPGLALYRGMYSMLTDQFVVGISNLGIALATATALAAGVVLGEWVARRLRRPRILYRYNDLRRPKPRRPQERRPQERRPDGTAAPTHWRILRQRRGGTPWLPDPRRSRQRQRDRESAQDSSSG</sequence>
<keyword evidence="2" id="KW-1003">Cell membrane</keyword>
<dbReference type="GO" id="GO:0015744">
    <property type="term" value="P:succinate transport"/>
    <property type="evidence" value="ECO:0007669"/>
    <property type="project" value="TreeGrafter"/>
</dbReference>
<proteinExistence type="inferred from homology"/>
<feature type="transmembrane region" description="Helical" evidence="8">
    <location>
        <begin position="156"/>
        <end position="174"/>
    </location>
</feature>
<evidence type="ECO:0000256" key="1">
    <source>
        <dbReference type="ARBA" id="ARBA00004651"/>
    </source>
</evidence>
<feature type="domain" description="Threonine/serine exporter-like N-terminal" evidence="9">
    <location>
        <begin position="48"/>
        <end position="292"/>
    </location>
</feature>
<keyword evidence="5 8" id="KW-0472">Membrane</keyword>
<evidence type="ECO:0000256" key="2">
    <source>
        <dbReference type="ARBA" id="ARBA00022475"/>
    </source>
</evidence>
<accession>A0A9X1WJ00</accession>